<sequence length="282" mass="31956">MLSLTDTYTLKNGVKIPVVGFGTWQSSDEEAEKSVLWALEAGYRHIDTAAAYKNETGVGRGIKKSGLNREEIFITTKLSNQEHGYEEAKKAIQDSLDKLDTDYIDLYIIHWPNPIKYRDNWKEANAQSWRAMEEAVEAGKIRAIGVSNFHPHHLEALAETAKIEPTLNQILLNPSDMQTEVVKYNQVHDIVSEAYSPLGTGKIFEVEELKELAAKYNKSIAQLVLRWSLQHGFLPLPKSVHEERVHENADIFDFEIEEEDMKKIDSLKGRAGSAQDPDQTSF</sequence>
<dbReference type="InterPro" id="IPR023210">
    <property type="entry name" value="NADP_OxRdtase_dom"/>
</dbReference>
<evidence type="ECO:0000259" key="4">
    <source>
        <dbReference type="Pfam" id="PF00248"/>
    </source>
</evidence>
<feature type="domain" description="NADP-dependent oxidoreductase" evidence="4">
    <location>
        <begin position="19"/>
        <end position="267"/>
    </location>
</feature>
<dbReference type="PRINTS" id="PR00069">
    <property type="entry name" value="ALDKETRDTASE"/>
</dbReference>
<name>A0ABW8UL31_9LACT</name>
<comment type="caution">
    <text evidence="5">The sequence shown here is derived from an EMBL/GenBank/DDBJ whole genome shotgun (WGS) entry which is preliminary data.</text>
</comment>
<proteinExistence type="inferred from homology"/>
<dbReference type="PROSITE" id="PS00798">
    <property type="entry name" value="ALDOKETO_REDUCTASE_1"/>
    <property type="match status" value="1"/>
</dbReference>
<dbReference type="EMBL" id="JBGQQK010000004">
    <property type="protein sequence ID" value="MFL2102037.1"/>
    <property type="molecule type" value="Genomic_DNA"/>
</dbReference>
<keyword evidence="6" id="KW-1185">Reference proteome</keyword>
<evidence type="ECO:0000256" key="3">
    <source>
        <dbReference type="ARBA" id="ARBA00023002"/>
    </source>
</evidence>
<dbReference type="PANTHER" id="PTHR43827:SF3">
    <property type="entry name" value="NADP-DEPENDENT OXIDOREDUCTASE DOMAIN-CONTAINING PROTEIN"/>
    <property type="match status" value="1"/>
</dbReference>
<keyword evidence="3" id="KW-0560">Oxidoreductase</keyword>
<reference evidence="5 6" key="1">
    <citation type="submission" date="2024-08" db="EMBL/GenBank/DDBJ databases">
        <authorList>
            <person name="Arias E."/>
        </authorList>
    </citation>
    <scope>NUCLEOTIDE SEQUENCE [LARGE SCALE GENOMIC DNA]</scope>
    <source>
        <strain evidence="5 6">FAM 24106</strain>
    </source>
</reference>
<accession>A0ABW8UL31</accession>
<dbReference type="RefSeq" id="WP_407143626.1">
    <property type="nucleotide sequence ID" value="NZ_JBGQQI010000003.1"/>
</dbReference>
<evidence type="ECO:0000313" key="6">
    <source>
        <dbReference type="Proteomes" id="UP001625374"/>
    </source>
</evidence>
<evidence type="ECO:0000256" key="2">
    <source>
        <dbReference type="ARBA" id="ARBA00022857"/>
    </source>
</evidence>
<dbReference type="SUPFAM" id="SSF51430">
    <property type="entry name" value="NAD(P)-linked oxidoreductase"/>
    <property type="match status" value="1"/>
</dbReference>
<organism evidence="5 6">
    <name type="scientific">Marinilactibacillus psychrotolerans</name>
    <dbReference type="NCBI Taxonomy" id="191770"/>
    <lineage>
        <taxon>Bacteria</taxon>
        <taxon>Bacillati</taxon>
        <taxon>Bacillota</taxon>
        <taxon>Bacilli</taxon>
        <taxon>Lactobacillales</taxon>
        <taxon>Carnobacteriaceae</taxon>
        <taxon>Marinilactibacillus</taxon>
    </lineage>
</organism>
<keyword evidence="2" id="KW-0521">NADP</keyword>
<gene>
    <name evidence="5" type="ORF">ACEN37_02105</name>
</gene>
<dbReference type="InterPro" id="IPR020471">
    <property type="entry name" value="AKR"/>
</dbReference>
<dbReference type="Proteomes" id="UP001625374">
    <property type="component" value="Unassembled WGS sequence"/>
</dbReference>
<dbReference type="CDD" id="cd19071">
    <property type="entry name" value="AKR_AKR1-5-like"/>
    <property type="match status" value="1"/>
</dbReference>
<dbReference type="InterPro" id="IPR018170">
    <property type="entry name" value="Aldo/ket_reductase_CS"/>
</dbReference>
<protein>
    <submittedName>
        <fullName evidence="5">Aldo/keto reductase</fullName>
    </submittedName>
</protein>
<evidence type="ECO:0000313" key="5">
    <source>
        <dbReference type="EMBL" id="MFL2102037.1"/>
    </source>
</evidence>
<dbReference type="PROSITE" id="PS00062">
    <property type="entry name" value="ALDOKETO_REDUCTASE_2"/>
    <property type="match status" value="1"/>
</dbReference>
<evidence type="ECO:0000256" key="1">
    <source>
        <dbReference type="ARBA" id="ARBA00007905"/>
    </source>
</evidence>
<dbReference type="PIRSF" id="PIRSF000097">
    <property type="entry name" value="AKR"/>
    <property type="match status" value="1"/>
</dbReference>
<comment type="similarity">
    <text evidence="1">Belongs to the aldo/keto reductase family.</text>
</comment>
<dbReference type="PANTHER" id="PTHR43827">
    <property type="entry name" value="2,5-DIKETO-D-GLUCONIC ACID REDUCTASE"/>
    <property type="match status" value="1"/>
</dbReference>
<dbReference type="Gene3D" id="3.20.20.100">
    <property type="entry name" value="NADP-dependent oxidoreductase domain"/>
    <property type="match status" value="1"/>
</dbReference>
<dbReference type="InterPro" id="IPR036812">
    <property type="entry name" value="NAD(P)_OxRdtase_dom_sf"/>
</dbReference>
<dbReference type="Pfam" id="PF00248">
    <property type="entry name" value="Aldo_ket_red"/>
    <property type="match status" value="1"/>
</dbReference>